<dbReference type="AlphaFoldDB" id="A0A839UYY6"/>
<reference evidence="3 5" key="1">
    <citation type="submission" date="2020-06" db="EMBL/GenBank/DDBJ databases">
        <title>Description of novel acetic acid bacteria.</title>
        <authorList>
            <person name="Sombolestani A."/>
        </authorList>
    </citation>
    <scope>NUCLEOTIDE SEQUENCE [LARGE SCALE GENOMIC DNA]</scope>
    <source>
        <strain evidence="3 5">LMG 26838</strain>
    </source>
</reference>
<dbReference type="RefSeq" id="WP_176622643.1">
    <property type="nucleotide sequence ID" value="NZ_JABXXQ010000061.1"/>
</dbReference>
<sequence length="81" mass="9013">MTTDARPSPRDPRLIYVIAAVVLWPVVTLAIYYAARFDAKYLSLGTAGPPIGFWWAGFWSLLMSLAILASGWLQSEIRSKP</sequence>
<gene>
    <name evidence="2" type="ORF">FHR90_001396</name>
    <name evidence="3" type="ORF">HUK83_05110</name>
</gene>
<name>A0A839UYY6_9PROT</name>
<dbReference type="Proteomes" id="UP000557688">
    <property type="component" value="Unassembled WGS sequence"/>
</dbReference>
<comment type="caution">
    <text evidence="2">The sequence shown here is derived from an EMBL/GenBank/DDBJ whole genome shotgun (WGS) entry which is preliminary data.</text>
</comment>
<accession>A0A839UYY6</accession>
<dbReference type="EMBL" id="JABXXQ010000061">
    <property type="protein sequence ID" value="NVN29716.1"/>
    <property type="molecule type" value="Genomic_DNA"/>
</dbReference>
<organism evidence="2 4">
    <name type="scientific">Endobacter medicaginis</name>
    <dbReference type="NCBI Taxonomy" id="1181271"/>
    <lineage>
        <taxon>Bacteria</taxon>
        <taxon>Pseudomonadati</taxon>
        <taxon>Pseudomonadota</taxon>
        <taxon>Alphaproteobacteria</taxon>
        <taxon>Acetobacterales</taxon>
        <taxon>Acetobacteraceae</taxon>
        <taxon>Endobacter</taxon>
    </lineage>
</organism>
<evidence type="ECO:0000256" key="1">
    <source>
        <dbReference type="SAM" id="Phobius"/>
    </source>
</evidence>
<keyword evidence="1" id="KW-0812">Transmembrane</keyword>
<keyword evidence="4" id="KW-1185">Reference proteome</keyword>
<dbReference type="EMBL" id="JACHXV010000004">
    <property type="protein sequence ID" value="MBB3173573.1"/>
    <property type="molecule type" value="Genomic_DNA"/>
</dbReference>
<evidence type="ECO:0000313" key="2">
    <source>
        <dbReference type="EMBL" id="MBB3173573.1"/>
    </source>
</evidence>
<feature type="transmembrane region" description="Helical" evidence="1">
    <location>
        <begin position="53"/>
        <end position="73"/>
    </location>
</feature>
<keyword evidence="1" id="KW-0472">Membrane</keyword>
<keyword evidence="1" id="KW-1133">Transmembrane helix</keyword>
<protein>
    <submittedName>
        <fullName evidence="2">Uncharacterized protein</fullName>
    </submittedName>
</protein>
<proteinExistence type="predicted"/>
<evidence type="ECO:0000313" key="5">
    <source>
        <dbReference type="Proteomes" id="UP000565205"/>
    </source>
</evidence>
<feature type="transmembrane region" description="Helical" evidence="1">
    <location>
        <begin position="14"/>
        <end position="33"/>
    </location>
</feature>
<evidence type="ECO:0000313" key="4">
    <source>
        <dbReference type="Proteomes" id="UP000557688"/>
    </source>
</evidence>
<evidence type="ECO:0000313" key="3">
    <source>
        <dbReference type="EMBL" id="NVN29716.1"/>
    </source>
</evidence>
<reference evidence="2 4" key="2">
    <citation type="submission" date="2020-08" db="EMBL/GenBank/DDBJ databases">
        <title>Genomic Encyclopedia of Type Strains, Phase III (KMG-III): the genomes of soil and plant-associated and newly described type strains.</title>
        <authorList>
            <person name="Whitman W."/>
        </authorList>
    </citation>
    <scope>NUCLEOTIDE SEQUENCE [LARGE SCALE GENOMIC DNA]</scope>
    <source>
        <strain evidence="2 4">CECT 8088</strain>
    </source>
</reference>
<dbReference type="Proteomes" id="UP000565205">
    <property type="component" value="Unassembled WGS sequence"/>
</dbReference>